<reference evidence="1 2" key="1">
    <citation type="submission" date="2016-09" db="EMBL/GenBank/DDBJ databases">
        <title>Genomic Taxonomy of the Vibrionaceae.</title>
        <authorList>
            <person name="Gonzalez-Castillo A."/>
            <person name="Gomez-Gil B."/>
            <person name="Enciso-Ibarra K."/>
        </authorList>
    </citation>
    <scope>NUCLEOTIDE SEQUENCE [LARGE SCALE GENOMIC DNA]</scope>
    <source>
        <strain evidence="1 2">CAIM 1902</strain>
    </source>
</reference>
<dbReference type="Pfam" id="PF12375">
    <property type="entry name" value="DUF3653"/>
    <property type="match status" value="1"/>
</dbReference>
<sequence length="115" mass="13230">MKITTDILLDMHFYGDLGAAAVFLGRSESTIRRWCRCDTLPEWAHSMLRFKNYGSMRLHGDKWKHWKVDVDGLTTPNGNRITHKQLLAYSAWIDSNHFITSDAMAVMATKIKNTT</sequence>
<dbReference type="InterPro" id="IPR021077">
    <property type="entry name" value="Phage_phi-Lf_Orf112"/>
</dbReference>
<dbReference type="EMBL" id="MJMH01000173">
    <property type="protein sequence ID" value="OLQ91428.1"/>
    <property type="molecule type" value="Genomic_DNA"/>
</dbReference>
<evidence type="ECO:0000313" key="1">
    <source>
        <dbReference type="EMBL" id="OLQ91428.1"/>
    </source>
</evidence>
<organism evidence="1 2">
    <name type="scientific">Vibrio panuliri</name>
    <dbReference type="NCBI Taxonomy" id="1381081"/>
    <lineage>
        <taxon>Bacteria</taxon>
        <taxon>Pseudomonadati</taxon>
        <taxon>Pseudomonadota</taxon>
        <taxon>Gammaproteobacteria</taxon>
        <taxon>Vibrionales</taxon>
        <taxon>Vibrionaceae</taxon>
        <taxon>Vibrio</taxon>
    </lineage>
</organism>
<protein>
    <submittedName>
        <fullName evidence="1">Uncharacterized protein</fullName>
    </submittedName>
</protein>
<gene>
    <name evidence="1" type="ORF">BIY20_01055</name>
</gene>
<keyword evidence="2" id="KW-1185">Reference proteome</keyword>
<evidence type="ECO:0000313" key="2">
    <source>
        <dbReference type="Proteomes" id="UP000186039"/>
    </source>
</evidence>
<name>A0ABX3FFF0_9VIBR</name>
<accession>A0ABX3FFF0</accession>
<comment type="caution">
    <text evidence="1">The sequence shown here is derived from an EMBL/GenBank/DDBJ whole genome shotgun (WGS) entry which is preliminary data.</text>
</comment>
<dbReference type="Proteomes" id="UP000186039">
    <property type="component" value="Unassembled WGS sequence"/>
</dbReference>
<proteinExistence type="predicted"/>